<gene>
    <name evidence="1" type="ORF">SAMN06297397_1668</name>
</gene>
<dbReference type="EMBL" id="FWXZ01000003">
    <property type="protein sequence ID" value="SMC63140.1"/>
    <property type="molecule type" value="Genomic_DNA"/>
</dbReference>
<accession>A0AC61PLG0</accession>
<proteinExistence type="predicted"/>
<evidence type="ECO:0000313" key="1">
    <source>
        <dbReference type="EMBL" id="SMC63140.1"/>
    </source>
</evidence>
<name>A0AC61PLG0_9FIRM</name>
<organism evidence="1 2">
    <name type="scientific">Aristaeella lactis</name>
    <dbReference type="NCBI Taxonomy" id="3046383"/>
    <lineage>
        <taxon>Bacteria</taxon>
        <taxon>Bacillati</taxon>
        <taxon>Bacillota</taxon>
        <taxon>Clostridia</taxon>
        <taxon>Eubacteriales</taxon>
        <taxon>Aristaeellaceae</taxon>
        <taxon>Aristaeella</taxon>
    </lineage>
</organism>
<reference evidence="1" key="1">
    <citation type="submission" date="2017-04" db="EMBL/GenBank/DDBJ databases">
        <authorList>
            <person name="Varghese N."/>
            <person name="Submissions S."/>
        </authorList>
    </citation>
    <scope>NUCLEOTIDE SEQUENCE</scope>
    <source>
        <strain evidence="1">WTE2008</strain>
    </source>
</reference>
<sequence length="196" mass="22557">MSYEIMEYARLSIAQKSQAVDLFMEGFGHMMTFSRDEKLKKELMLEIFHPTLFRCYVENGKVLGLLGIATDEIRPIDFRQDTCVRLFGRLKGAMISKQMNAIFQKPVVSFRDELYIDVLVTGSEARRKGVASALLNEVLGQKRYSVCYLHVFSNNEPAISFYRKHGFSVDREEKSSLMRFLGKGSGYPIRMKKDLV</sequence>
<dbReference type="Proteomes" id="UP000192328">
    <property type="component" value="Unassembled WGS sequence"/>
</dbReference>
<protein>
    <submittedName>
        <fullName evidence="1">Acetyltransferase (GNAT) family protein</fullName>
    </submittedName>
</protein>
<evidence type="ECO:0000313" key="2">
    <source>
        <dbReference type="Proteomes" id="UP000192328"/>
    </source>
</evidence>
<comment type="caution">
    <text evidence="1">The sequence shown here is derived from an EMBL/GenBank/DDBJ whole genome shotgun (WGS) entry which is preliminary data.</text>
</comment>
<keyword evidence="2" id="KW-1185">Reference proteome</keyword>